<dbReference type="EMBL" id="OOIL02000559">
    <property type="protein sequence ID" value="VFQ66531.1"/>
    <property type="molecule type" value="Genomic_DNA"/>
</dbReference>
<dbReference type="Gene3D" id="2.40.70.10">
    <property type="entry name" value="Acid Proteases"/>
    <property type="match status" value="2"/>
</dbReference>
<name>A0A484KKQ0_9ASTE</name>
<evidence type="ECO:0000256" key="10">
    <source>
        <dbReference type="ARBA" id="ARBA00067063"/>
    </source>
</evidence>
<gene>
    <name evidence="14" type="ORF">CCAM_LOCUS8307</name>
</gene>
<feature type="signal peptide" evidence="12">
    <location>
        <begin position="1"/>
        <end position="21"/>
    </location>
</feature>
<evidence type="ECO:0000256" key="9">
    <source>
        <dbReference type="ARBA" id="ARBA00053221"/>
    </source>
</evidence>
<evidence type="ECO:0000256" key="2">
    <source>
        <dbReference type="ARBA" id="ARBA00022670"/>
    </source>
</evidence>
<comment type="similarity">
    <text evidence="1">Belongs to the peptidase A1 family.</text>
</comment>
<dbReference type="SUPFAM" id="SSF50630">
    <property type="entry name" value="Acid proteases"/>
    <property type="match status" value="1"/>
</dbReference>
<dbReference type="Proteomes" id="UP000595140">
    <property type="component" value="Unassembled WGS sequence"/>
</dbReference>
<dbReference type="InterPro" id="IPR051708">
    <property type="entry name" value="Plant_Aspart_Prot_A1"/>
</dbReference>
<keyword evidence="4" id="KW-0064">Aspartyl protease</keyword>
<evidence type="ECO:0000256" key="7">
    <source>
        <dbReference type="ARBA" id="ARBA00023180"/>
    </source>
</evidence>
<keyword evidence="5" id="KW-0378">Hydrolase</keyword>
<evidence type="ECO:0000313" key="15">
    <source>
        <dbReference type="Proteomes" id="UP000595140"/>
    </source>
</evidence>
<keyword evidence="2" id="KW-0645">Protease</keyword>
<dbReference type="GO" id="GO:0004190">
    <property type="term" value="F:aspartic-type endopeptidase activity"/>
    <property type="evidence" value="ECO:0007669"/>
    <property type="project" value="UniProtKB-KW"/>
</dbReference>
<dbReference type="FunFam" id="2.40.70.10:FF:000016">
    <property type="entry name" value="Probable aspartic protease At2g35615"/>
    <property type="match status" value="1"/>
</dbReference>
<reference evidence="14 15" key="1">
    <citation type="submission" date="2018-04" db="EMBL/GenBank/DDBJ databases">
        <authorList>
            <person name="Vogel A."/>
        </authorList>
    </citation>
    <scope>NUCLEOTIDE SEQUENCE [LARGE SCALE GENOMIC DNA]</scope>
</reference>
<dbReference type="PRINTS" id="PR00792">
    <property type="entry name" value="PEPSIN"/>
</dbReference>
<dbReference type="InterPro" id="IPR033121">
    <property type="entry name" value="PEPTIDASE_A1"/>
</dbReference>
<dbReference type="AlphaFoldDB" id="A0A484KKQ0"/>
<evidence type="ECO:0000256" key="5">
    <source>
        <dbReference type="ARBA" id="ARBA00022801"/>
    </source>
</evidence>
<proteinExistence type="inferred from homology"/>
<dbReference type="PROSITE" id="PS51767">
    <property type="entry name" value="PEPTIDASE_A1"/>
    <property type="match status" value="1"/>
</dbReference>
<dbReference type="GO" id="GO:0005576">
    <property type="term" value="C:extracellular region"/>
    <property type="evidence" value="ECO:0007669"/>
    <property type="project" value="TreeGrafter"/>
</dbReference>
<dbReference type="EC" id="3.4.23.12" evidence="10"/>
<comment type="function">
    <text evidence="9">Extracellular proteinase found in the pitcher fluid of carnivorous plants. Digest prey for nitrogen uptake.</text>
</comment>
<sequence>MAYPFPLLMLWIVMVVVSVSTFPATSTSRNGLRGFAKKGFRATLRRVDSGGNLTGLERLSRAASRGAHRLSVVAGTEVESRVRAGSGEFLVEMSIGTPPAPFEAIVDTGSDLIWTQCKPCRLCFPQKTPVFDPEKSSSFSRLPCSSNLCSALPVSSCGGGCEYTYSYGDYSTTQGVMATEVFTFDGNVTAGKVAFGCSGDNEGSGFSQGSGLVGLGRGPLSLVSQLEEPKFSYCLTAIDGGGSTSTLLMGSLAGGEEDKIGNSKKVTTPLVKNPSQPSFYYITLEGITLGRTRLPVAETAFKLNSDGSGGTIIDSGTTLTYLNGEAFGALKEELKRQMGHLAADESGATGLDLCFRLPPDAEEIAVPKLTFHLGGGADLELPGENYVVADKSYGVACLAMGSSSGGGGGGEGGMSIIGNIQQQNMMVIHDLVKDSISFVPTNCDHL</sequence>
<keyword evidence="15" id="KW-1185">Reference proteome</keyword>
<feature type="domain" description="Peptidase A1" evidence="13">
    <location>
        <begin position="89"/>
        <end position="439"/>
    </location>
</feature>
<dbReference type="Pfam" id="PF14541">
    <property type="entry name" value="TAXi_C"/>
    <property type="match status" value="1"/>
</dbReference>
<evidence type="ECO:0000256" key="8">
    <source>
        <dbReference type="ARBA" id="ARBA00051299"/>
    </source>
</evidence>
<feature type="active site" evidence="11">
    <location>
        <position position="314"/>
    </location>
</feature>
<evidence type="ECO:0000313" key="14">
    <source>
        <dbReference type="EMBL" id="VFQ66531.1"/>
    </source>
</evidence>
<feature type="chain" id="PRO_5019756790" description="nepenthesin" evidence="12">
    <location>
        <begin position="22"/>
        <end position="446"/>
    </location>
</feature>
<dbReference type="InterPro" id="IPR032861">
    <property type="entry name" value="TAXi_N"/>
</dbReference>
<dbReference type="CDD" id="cd05476">
    <property type="entry name" value="pepsin_A_like_plant"/>
    <property type="match status" value="1"/>
</dbReference>
<organism evidence="14 15">
    <name type="scientific">Cuscuta campestris</name>
    <dbReference type="NCBI Taxonomy" id="132261"/>
    <lineage>
        <taxon>Eukaryota</taxon>
        <taxon>Viridiplantae</taxon>
        <taxon>Streptophyta</taxon>
        <taxon>Embryophyta</taxon>
        <taxon>Tracheophyta</taxon>
        <taxon>Spermatophyta</taxon>
        <taxon>Magnoliopsida</taxon>
        <taxon>eudicotyledons</taxon>
        <taxon>Gunneridae</taxon>
        <taxon>Pentapetalae</taxon>
        <taxon>asterids</taxon>
        <taxon>lamiids</taxon>
        <taxon>Solanales</taxon>
        <taxon>Convolvulaceae</taxon>
        <taxon>Cuscuteae</taxon>
        <taxon>Cuscuta</taxon>
        <taxon>Cuscuta subgen. Grammica</taxon>
        <taxon>Cuscuta sect. Cleistogrammica</taxon>
    </lineage>
</organism>
<dbReference type="OrthoDB" id="660550at2759"/>
<evidence type="ECO:0000256" key="11">
    <source>
        <dbReference type="PIRSR" id="PIRSR601461-1"/>
    </source>
</evidence>
<dbReference type="PANTHER" id="PTHR47967">
    <property type="entry name" value="OS07G0603500 PROTEIN-RELATED"/>
    <property type="match status" value="1"/>
</dbReference>
<evidence type="ECO:0000259" key="13">
    <source>
        <dbReference type="PROSITE" id="PS51767"/>
    </source>
</evidence>
<dbReference type="InterPro" id="IPR021109">
    <property type="entry name" value="Peptidase_aspartic_dom_sf"/>
</dbReference>
<keyword evidence="6" id="KW-0865">Zymogen</keyword>
<evidence type="ECO:0000256" key="3">
    <source>
        <dbReference type="ARBA" id="ARBA00022729"/>
    </source>
</evidence>
<dbReference type="PANTHER" id="PTHR47967:SF23">
    <property type="entry name" value="OS04G0448300 PROTEIN"/>
    <property type="match status" value="1"/>
</dbReference>
<dbReference type="Pfam" id="PF14543">
    <property type="entry name" value="TAXi_N"/>
    <property type="match status" value="1"/>
</dbReference>
<feature type="active site" evidence="11">
    <location>
        <position position="107"/>
    </location>
</feature>
<evidence type="ECO:0000256" key="1">
    <source>
        <dbReference type="ARBA" id="ARBA00007447"/>
    </source>
</evidence>
<keyword evidence="7" id="KW-0325">Glycoprotein</keyword>
<dbReference type="InterPro" id="IPR032799">
    <property type="entry name" value="TAXi_C"/>
</dbReference>
<dbReference type="GO" id="GO:0006508">
    <property type="term" value="P:proteolysis"/>
    <property type="evidence" value="ECO:0007669"/>
    <property type="project" value="UniProtKB-KW"/>
</dbReference>
<dbReference type="FunFam" id="2.40.70.10:FF:000033">
    <property type="entry name" value="Aspartyl protease family protein"/>
    <property type="match status" value="1"/>
</dbReference>
<comment type="catalytic activity">
    <reaction evidence="8">
        <text>Similar to pepsin, but also cleaves on either side of Asp and at Lys-|-Arg.</text>
        <dbReference type="EC" id="3.4.23.12"/>
    </reaction>
</comment>
<dbReference type="InterPro" id="IPR034161">
    <property type="entry name" value="Pepsin-like_plant"/>
</dbReference>
<evidence type="ECO:0000256" key="4">
    <source>
        <dbReference type="ARBA" id="ARBA00022750"/>
    </source>
</evidence>
<evidence type="ECO:0000256" key="12">
    <source>
        <dbReference type="SAM" id="SignalP"/>
    </source>
</evidence>
<accession>A0A484KKQ0</accession>
<evidence type="ECO:0000256" key="6">
    <source>
        <dbReference type="ARBA" id="ARBA00023145"/>
    </source>
</evidence>
<protein>
    <recommendedName>
        <fullName evidence="10">nepenthesin</fullName>
        <ecNumber evidence="10">3.4.23.12</ecNumber>
    </recommendedName>
</protein>
<keyword evidence="3 12" id="KW-0732">Signal</keyword>
<dbReference type="InterPro" id="IPR001461">
    <property type="entry name" value="Aspartic_peptidase_A1"/>
</dbReference>